<evidence type="ECO:0000313" key="2">
    <source>
        <dbReference type="Proteomes" id="UP000036951"/>
    </source>
</evidence>
<dbReference type="Proteomes" id="UP000036951">
    <property type="component" value="Unassembled WGS sequence"/>
</dbReference>
<dbReference type="OrthoDB" id="9790710at2"/>
<dbReference type="AlphaFoldDB" id="A0A8E1URV0"/>
<protein>
    <recommendedName>
        <fullName evidence="3">Glycosyltransferase subfamily 4-like N-terminal domain-containing protein</fullName>
    </recommendedName>
</protein>
<evidence type="ECO:0008006" key="3">
    <source>
        <dbReference type="Google" id="ProtNLM"/>
    </source>
</evidence>
<gene>
    <name evidence="1" type="ORF">ACU52_07385</name>
</gene>
<accession>A0A8E1URV0</accession>
<reference evidence="1 2" key="1">
    <citation type="submission" date="2015-06" db="EMBL/GenBank/DDBJ databases">
        <title>Prevotella sp. 109, sp. nov., a novel member of the family Prevotellaceae isolated from human faeces.</title>
        <authorList>
            <person name="Shkoporov A.N."/>
            <person name="Chaplin A.V."/>
            <person name="Kafarskaia L.I."/>
            <person name="Efimov B.A."/>
        </authorList>
    </citation>
    <scope>NUCLEOTIDE SEQUENCE [LARGE SCALE GENOMIC DNA]</scope>
    <source>
        <strain evidence="1 2">109</strain>
    </source>
</reference>
<evidence type="ECO:0000313" key="1">
    <source>
        <dbReference type="EMBL" id="KOO68498.1"/>
    </source>
</evidence>
<name>A0A8E1URV0_9BACT</name>
<dbReference type="SUPFAM" id="SSF53756">
    <property type="entry name" value="UDP-Glycosyltransferase/glycogen phosphorylase"/>
    <property type="match status" value="1"/>
</dbReference>
<dbReference type="RefSeq" id="WP_053398325.1">
    <property type="nucleotide sequence ID" value="NZ_LFQU01000012.1"/>
</dbReference>
<dbReference type="Gene3D" id="3.40.50.2000">
    <property type="entry name" value="Glycogen Phosphorylase B"/>
    <property type="match status" value="1"/>
</dbReference>
<keyword evidence="2" id="KW-1185">Reference proteome</keyword>
<organism evidence="1 2">
    <name type="scientific">Xylanibacter rarus</name>
    <dbReference type="NCBI Taxonomy" id="1676614"/>
    <lineage>
        <taxon>Bacteria</taxon>
        <taxon>Pseudomonadati</taxon>
        <taxon>Bacteroidota</taxon>
        <taxon>Bacteroidia</taxon>
        <taxon>Bacteroidales</taxon>
        <taxon>Prevotellaceae</taxon>
        <taxon>Xylanibacter</taxon>
    </lineage>
</organism>
<proteinExistence type="predicted"/>
<dbReference type="EMBL" id="LFQU01000012">
    <property type="protein sequence ID" value="KOO68498.1"/>
    <property type="molecule type" value="Genomic_DNA"/>
</dbReference>
<comment type="caution">
    <text evidence="1">The sequence shown here is derived from an EMBL/GenBank/DDBJ whole genome shotgun (WGS) entry which is preliminary data.</text>
</comment>
<sequence>MKVLHFIPNFADINESVGLQYKIALIKAMAESAEVHLLCADYPGIDMGSVHVHKFSLLKNLFGRWHSSFKKFLADIRPDVVHIHACWNIYAYYLQRCCEKYRIPTIITFDRQLEAWHSSGHYCLCNFFKSVIYQRYIVSHAKVLHAVCDNEICSISDYVGYPTLLCKILGIRSEHANTLHIDESNGDIGNVEYDVYVSKQNKNIRNIVLIDIFNEIYEKSISPLSDRLIGMYQIVVDSNPFWLMSSEDCCAEDILLYAGATENIAGLQLSDNQRRILSTLDDKAWRRILLHSYNQGILEFVFSGIEKYNLSQPFSQEQIGGIFCLLENKSQRITNIRNTSKIKTDSSLSDLERDIMIKIMTILYGIKHRIEIKRKDMLDLYLSLKYNNFDEIQLYNKVHETGILKDTARLFQIMKERYGLSEGFMFIEPINDSKTEKLRKMFFKSNIQ</sequence>